<evidence type="ECO:0000256" key="3">
    <source>
        <dbReference type="PIRSR" id="PIRSR617939-2"/>
    </source>
</evidence>
<dbReference type="Pfam" id="PF13772">
    <property type="entry name" value="AIG2_2"/>
    <property type="match status" value="1"/>
</dbReference>
<dbReference type="PANTHER" id="PTHR12935">
    <property type="entry name" value="GAMMA-GLUTAMYLCYCLOTRANSFERASE"/>
    <property type="match status" value="1"/>
</dbReference>
<dbReference type="EMBL" id="LQPC01000015">
    <property type="protein sequence ID" value="ORV91512.1"/>
    <property type="molecule type" value="Genomic_DNA"/>
</dbReference>
<dbReference type="Proteomes" id="UP001084650">
    <property type="component" value="Unassembled WGS sequence"/>
</dbReference>
<evidence type="ECO:0000313" key="4">
    <source>
        <dbReference type="EMBL" id="MCZ0732234.1"/>
    </source>
</evidence>
<feature type="active site" description="Proton acceptor" evidence="2">
    <location>
        <position position="76"/>
    </location>
</feature>
<dbReference type="CDD" id="cd06661">
    <property type="entry name" value="GGCT_like"/>
    <property type="match status" value="1"/>
</dbReference>
<organism evidence="5 6">
    <name type="scientific">Mycolicibacterium iranicum</name>
    <name type="common">Mycobacterium iranicum</name>
    <dbReference type="NCBI Taxonomy" id="912594"/>
    <lineage>
        <taxon>Bacteria</taxon>
        <taxon>Bacillati</taxon>
        <taxon>Actinomycetota</taxon>
        <taxon>Actinomycetes</taxon>
        <taxon>Mycobacteriales</taxon>
        <taxon>Mycobacteriaceae</taxon>
        <taxon>Mycolicibacterium</taxon>
    </lineage>
</organism>
<keyword evidence="4" id="KW-0378">Hydrolase</keyword>
<feature type="binding site" evidence="3">
    <location>
        <position position="115"/>
    </location>
    <ligand>
        <name>substrate</name>
    </ligand>
</feature>
<proteinExistence type="predicted"/>
<dbReference type="Gene3D" id="3.40.630.100">
    <property type="entry name" value="Poly-gamma-glutamate hydrolase, zinc-binding motif"/>
    <property type="match status" value="1"/>
</dbReference>
<dbReference type="GO" id="GO:0016787">
    <property type="term" value="F:hydrolase activity"/>
    <property type="evidence" value="ECO:0007669"/>
    <property type="project" value="UniProtKB-KW"/>
</dbReference>
<feature type="binding site" evidence="3">
    <location>
        <begin position="7"/>
        <end position="12"/>
    </location>
    <ligand>
        <name>substrate</name>
    </ligand>
</feature>
<dbReference type="GO" id="GO:0003839">
    <property type="term" value="F:gamma-glutamylcyclotransferase activity"/>
    <property type="evidence" value="ECO:0007669"/>
    <property type="project" value="InterPro"/>
</dbReference>
<reference evidence="5 6" key="1">
    <citation type="submission" date="2016-01" db="EMBL/GenBank/DDBJ databases">
        <title>The new phylogeny of the genus Mycobacterium.</title>
        <authorList>
            <person name="Tarcisio F."/>
            <person name="Conor M."/>
            <person name="Antonella G."/>
            <person name="Elisabetta G."/>
            <person name="Giulia F.S."/>
            <person name="Sara T."/>
            <person name="Anna F."/>
            <person name="Clotilde B."/>
            <person name="Roberto B."/>
            <person name="Veronica D.S."/>
            <person name="Fabio R."/>
            <person name="Monica P."/>
            <person name="Olivier J."/>
            <person name="Enrico T."/>
            <person name="Nicola S."/>
        </authorList>
    </citation>
    <scope>NUCLEOTIDE SEQUENCE [LARGE SCALE GENOMIC DNA]</scope>
    <source>
        <strain evidence="5 6">DSM 45541</strain>
    </source>
</reference>
<keyword evidence="7" id="KW-1185">Reference proteome</keyword>
<dbReference type="Pfam" id="PF05908">
    <property type="entry name" value="Gamma_PGA_hydro"/>
    <property type="match status" value="1"/>
</dbReference>
<dbReference type="AlphaFoldDB" id="A0A1X1WY28"/>
<dbReference type="InterPro" id="IPR013024">
    <property type="entry name" value="GGCT-like"/>
</dbReference>
<evidence type="ECO:0000256" key="1">
    <source>
        <dbReference type="ARBA" id="ARBA00023239"/>
    </source>
</evidence>
<comment type="caution">
    <text evidence="5">The sequence shown here is derived from an EMBL/GenBank/DDBJ whole genome shotgun (WGS) entry which is preliminary data.</text>
</comment>
<protein>
    <submittedName>
        <fullName evidence="4">Poly-gamma-glutamate hydrolase family protein</fullName>
    </submittedName>
    <submittedName>
        <fullName evidence="5">Replication protein</fullName>
    </submittedName>
</protein>
<dbReference type="SUPFAM" id="SSF110857">
    <property type="entry name" value="Gamma-glutamyl cyclotransferase-like"/>
    <property type="match status" value="1"/>
</dbReference>
<dbReference type="InterPro" id="IPR008585">
    <property type="entry name" value="Gamma_PGA_hydro"/>
</dbReference>
<dbReference type="PANTHER" id="PTHR12935:SF0">
    <property type="entry name" value="GAMMA-GLUTAMYLCYCLOTRANSFERASE"/>
    <property type="match status" value="1"/>
</dbReference>
<keyword evidence="1" id="KW-0456">Lyase</keyword>
<evidence type="ECO:0000256" key="2">
    <source>
        <dbReference type="PIRSR" id="PIRSR617939-1"/>
    </source>
</evidence>
<sequence>MARRHNYFAYGSNLCVQQMAQRCPDATDPRHATLADHDWLINERGVATVEPFSGSEVHGVVWQVSDRDLATLDSAEGVPVRYRRDEMTVLTEAGPSTAWVYIDHRVEPGPPRPGYLERILDGARHHGLPGRWIQFLERWDPAHWPHRTQDSNSAGPQSLSELLADPAVVEESALRSTFGFMAIHGGGLEKMTDVIAERAADAAGASLYVVRHPDQYPHHLSSALYDPAQSPRLAEFLAHVDVAVSLHGYGRIGRSTQLLAGGRNRALAGHLAHHVDIPGYRVVTDLDSIPRELRGLHPANPVNLVRSGGAQLELSARVRGTSPRSSVPADDGLSPATSALVQGLARAARTWKLPSR</sequence>
<gene>
    <name evidence="5" type="ORF">AWC12_03805</name>
    <name evidence="4" type="ORF">OY187_29705</name>
</gene>
<dbReference type="Gene3D" id="3.10.490.10">
    <property type="entry name" value="Gamma-glutamyl cyclotransferase-like"/>
    <property type="match status" value="1"/>
</dbReference>
<dbReference type="Proteomes" id="UP000193622">
    <property type="component" value="Unassembled WGS sequence"/>
</dbReference>
<dbReference type="InterPro" id="IPR036568">
    <property type="entry name" value="GGCT-like_sf"/>
</dbReference>
<dbReference type="InterPro" id="IPR038128">
    <property type="entry name" value="Gamma_PGA_hydro_sf"/>
</dbReference>
<dbReference type="InterPro" id="IPR017939">
    <property type="entry name" value="G-Glutamylcylcotransferase"/>
</dbReference>
<evidence type="ECO:0000313" key="6">
    <source>
        <dbReference type="Proteomes" id="UP000193622"/>
    </source>
</evidence>
<evidence type="ECO:0000313" key="7">
    <source>
        <dbReference type="Proteomes" id="UP001084650"/>
    </source>
</evidence>
<dbReference type="RefSeq" id="WP_085172293.1">
    <property type="nucleotide sequence ID" value="NZ_JAPQYE010000026.1"/>
</dbReference>
<reference evidence="4" key="2">
    <citation type="submission" date="2022-12" db="EMBL/GenBank/DDBJ databases">
        <title>Whole genome sequence of Mycolicibacterium iranicum strain SBH312.</title>
        <authorList>
            <person name="Jani J."/>
            <person name="Arifin Mustapha Z."/>
            <person name="Ahmed K."/>
            <person name="Kai Ling C."/>
        </authorList>
    </citation>
    <scope>NUCLEOTIDE SEQUENCE</scope>
    <source>
        <strain evidence="4">SBH312</strain>
    </source>
</reference>
<accession>A0A1X1WY28</accession>
<dbReference type="EMBL" id="JAPQYE010000026">
    <property type="protein sequence ID" value="MCZ0732234.1"/>
    <property type="molecule type" value="Genomic_DNA"/>
</dbReference>
<evidence type="ECO:0000313" key="5">
    <source>
        <dbReference type="EMBL" id="ORV91512.1"/>
    </source>
</evidence>
<name>A0A1X1WY28_MYCIR</name>